<dbReference type="Proteomes" id="UP000238314">
    <property type="component" value="Unassembled WGS sequence"/>
</dbReference>
<keyword evidence="2" id="KW-0472">Membrane</keyword>
<evidence type="ECO:0000313" key="4">
    <source>
        <dbReference type="EMBL" id="SIS54978.1"/>
    </source>
</evidence>
<evidence type="ECO:0000256" key="1">
    <source>
        <dbReference type="SAM" id="MobiDB-lite"/>
    </source>
</evidence>
<dbReference type="Proteomes" id="UP000186246">
    <property type="component" value="Unassembled WGS sequence"/>
</dbReference>
<name>A0A1N7K069_9FLAO</name>
<evidence type="ECO:0000313" key="5">
    <source>
        <dbReference type="Proteomes" id="UP000186246"/>
    </source>
</evidence>
<dbReference type="OrthoDB" id="1412480at2"/>
<dbReference type="EMBL" id="FTOJ01000001">
    <property type="protein sequence ID" value="SIS54978.1"/>
    <property type="molecule type" value="Genomic_DNA"/>
</dbReference>
<protein>
    <recommendedName>
        <fullName evidence="7">DUF748 domain-containing protein</fullName>
    </recommendedName>
</protein>
<dbReference type="STRING" id="551459.SAMN05421796_101240"/>
<organism evidence="4 5">
    <name type="scientific">Chryseobacterium piscicola</name>
    <dbReference type="NCBI Taxonomy" id="551459"/>
    <lineage>
        <taxon>Bacteria</taxon>
        <taxon>Pseudomonadati</taxon>
        <taxon>Bacteroidota</taxon>
        <taxon>Flavobacteriia</taxon>
        <taxon>Flavobacteriales</taxon>
        <taxon>Weeksellaceae</taxon>
        <taxon>Chryseobacterium group</taxon>
        <taxon>Chryseobacterium</taxon>
    </lineage>
</organism>
<gene>
    <name evidence="3" type="ORF">B0A70_05525</name>
    <name evidence="4" type="ORF">SAMN05421796_101240</name>
</gene>
<feature type="compositionally biased region" description="Basic and acidic residues" evidence="1">
    <location>
        <begin position="841"/>
        <end position="868"/>
    </location>
</feature>
<dbReference type="AlphaFoldDB" id="A0A1N7K069"/>
<feature type="region of interest" description="Disordered" evidence="1">
    <location>
        <begin position="841"/>
        <end position="882"/>
    </location>
</feature>
<evidence type="ECO:0008006" key="7">
    <source>
        <dbReference type="Google" id="ProtNLM"/>
    </source>
</evidence>
<evidence type="ECO:0000256" key="2">
    <source>
        <dbReference type="SAM" id="Phobius"/>
    </source>
</evidence>
<sequence>MKKPWVKKLFLVFGIFFGLILIANFALNIWLKTQLPDYIKKNTAYKVSYKKLEVDLATGNIFATAIKVESKTTKNTQVLGLQGTVDTLEISRFGIFDAVFNEKISTTDLFLASPNLNITLADAKDKKTGKKKNPVSFENIRISNGKITVFKPTKEKFISVQNLNLIVENLHTTDEIVDNQLPVVFDSYNLRGENFFFQPNKLYQLTIAKVTTKDGQMSVNNFILKPLLSFDDFKKNFPEEKQLFQFIIPQMSFSDIVLKKNKVSLSKAVFIDPQFLVYTNKVAAQKKEKKPFNFELDVKIINFVNASAQILKPDRSHLLQAKKINFNVDNFVFNKETSQETIPVHYKDFKFSGEDILLAANDYIHVKNIFINPKKGVFNNISLSNVQTQSDVKVNQIEFNINEWKIQGKKLNFDVKDILINKISGVYKLSGVGGVKKKTTYSGIHFPIIIRNINVKNSDFTLDKGNQPIAFKQLNAQVNNVEVSPKKNNSGLAVKINDYHLSATDFSYKTKFYLMTAGDLNLSKNKALITNFAMKPLVSRAQFIKMIPVENDLYDLKFAQIAATGNWDFFSENKSIVANSVIISNANANIFRSKIPADDPKIKPLYSKMLRSIDIPMFIDDFYLKNSYLEYEEDTQKSDGPGKLTFSNFNMHVHNLNSGKIKGKPTEVKIKIDCSFLNASPLSVNWNFNTADQSDRFRIAGRSTGIPARSVNAFIVPYMNVSATGTIQEMLFDFTGNPKGLGGTFKLKHKDLKIAVLDKQTKEKKNLLSAVANVFIKSTSDKFPESVVVEGVERDPTKSFFNMFWKGVEDGLKKTLIGANIAKTEKTVKNTIQTVKEVKKSVKDVKQELKPSTKSDSKSENQQKEKGFMKGVFKKKEKSDNP</sequence>
<reference evidence="4" key="2">
    <citation type="submission" date="2017-01" db="EMBL/GenBank/DDBJ databases">
        <authorList>
            <person name="Mah S.A."/>
            <person name="Swanson W.J."/>
            <person name="Moy G.W."/>
            <person name="Vacquier V.D."/>
        </authorList>
    </citation>
    <scope>NUCLEOTIDE SEQUENCE [LARGE SCALE GENOMIC DNA]</scope>
    <source>
        <strain evidence="4">DSM 21068</strain>
    </source>
</reference>
<accession>A0A1N7K069</accession>
<dbReference type="RefSeq" id="WP_076449013.1">
    <property type="nucleotide sequence ID" value="NZ_FTOJ01000001.1"/>
</dbReference>
<reference evidence="5" key="3">
    <citation type="submission" date="2017-01" db="EMBL/GenBank/DDBJ databases">
        <authorList>
            <person name="Varghese N."/>
            <person name="Submissions S."/>
        </authorList>
    </citation>
    <scope>NUCLEOTIDE SEQUENCE [LARGE SCALE GENOMIC DNA]</scope>
    <source>
        <strain evidence="5">DSM 21068</strain>
    </source>
</reference>
<dbReference type="EMBL" id="MUGO01000003">
    <property type="protein sequence ID" value="PQA96573.1"/>
    <property type="molecule type" value="Genomic_DNA"/>
</dbReference>
<keyword evidence="2" id="KW-0812">Transmembrane</keyword>
<keyword evidence="6" id="KW-1185">Reference proteome</keyword>
<reference evidence="3 6" key="1">
    <citation type="submission" date="2016-11" db="EMBL/GenBank/DDBJ databases">
        <title>Whole genomes of Flavobacteriaceae.</title>
        <authorList>
            <person name="Stine C."/>
            <person name="Li C."/>
            <person name="Tadesse D."/>
        </authorList>
    </citation>
    <scope>NUCLEOTIDE SEQUENCE [LARGE SCALE GENOMIC DNA]</scope>
    <source>
        <strain evidence="3 6">DSM 21068</strain>
    </source>
</reference>
<evidence type="ECO:0000313" key="6">
    <source>
        <dbReference type="Proteomes" id="UP000238314"/>
    </source>
</evidence>
<keyword evidence="2" id="KW-1133">Transmembrane helix</keyword>
<feature type="transmembrane region" description="Helical" evidence="2">
    <location>
        <begin position="9"/>
        <end position="31"/>
    </location>
</feature>
<proteinExistence type="predicted"/>
<evidence type="ECO:0000313" key="3">
    <source>
        <dbReference type="EMBL" id="PQA96573.1"/>
    </source>
</evidence>